<dbReference type="SUPFAM" id="SSF57667">
    <property type="entry name" value="beta-beta-alpha zinc fingers"/>
    <property type="match status" value="4"/>
</dbReference>
<proteinExistence type="predicted"/>
<keyword evidence="12" id="KW-1185">Reference proteome</keyword>
<dbReference type="OrthoDB" id="9439903at2759"/>
<protein>
    <submittedName>
        <fullName evidence="13">Zinc finger protein 665-like isoform X1</fullName>
    </submittedName>
</protein>
<dbReference type="Gene3D" id="6.10.140.140">
    <property type="match status" value="1"/>
</dbReference>
<reference evidence="13" key="1">
    <citation type="submission" date="2025-08" db="UniProtKB">
        <authorList>
            <consortium name="RefSeq"/>
        </authorList>
    </citation>
    <scope>IDENTIFICATION</scope>
</reference>
<dbReference type="KEGG" id="gsh:117358023"/>
<dbReference type="InterPro" id="IPR001909">
    <property type="entry name" value="KRAB"/>
</dbReference>
<dbReference type="GO" id="GO:0005634">
    <property type="term" value="C:nucleus"/>
    <property type="evidence" value="ECO:0007669"/>
    <property type="project" value="UniProtKB-SubCell"/>
</dbReference>
<feature type="domain" description="C2H2-type" evidence="10">
    <location>
        <begin position="394"/>
        <end position="421"/>
    </location>
</feature>
<dbReference type="PROSITE" id="PS50157">
    <property type="entry name" value="ZINC_FINGER_C2H2_2"/>
    <property type="match status" value="6"/>
</dbReference>
<dbReference type="SUPFAM" id="SSF109640">
    <property type="entry name" value="KRAB domain (Kruppel-associated box)"/>
    <property type="match status" value="1"/>
</dbReference>
<evidence type="ECO:0000256" key="5">
    <source>
        <dbReference type="ARBA" id="ARBA00022833"/>
    </source>
</evidence>
<dbReference type="InterPro" id="IPR036051">
    <property type="entry name" value="KRAB_dom_sf"/>
</dbReference>
<sequence length="543" mass="63757">MRALVLRVSLLPVPASVTFSDVSAYFRKMEWDIMEKWQKELYKKVIKEIHSFLISQGYSILNPDVIFKIKKEDEKYFTQRYEWKRKENLNDPSISSPDIKPDILIRFGQEGFGSEPQRSEEKGSVSITRTCEALHEAVGIPDCNLKPKTEILKMEEPHITDHLEGGEEIINSSRVDGVFENGEMEKMGDEQQRGEWEYRNWNRDNPDFSAECERGVSEVTSPSIDKLIQEGERTSTWPEQNRNAQHCSNLVQTLRPNEGERLFQKAKTMESYTTHSQFIEQQELIECGTKFTNMPSHKLMQQYDKKEKQFTHTEKEDKTCKETSLKMLRKFGMQKSPLHCSHCEKRVACKAELERHVRIHTGERPFQCTDCDKMFTLKSNLTAHKKLHSGIEPFKCSECEKCFRYKSQLKIHQMYHTGQKLFQYTDCEKNVALNSNLRGHKRFQTGEKFLQCSQCEQNCACKAELERHRRIHTGERPFQCTECGKRFTLKSNLTAHKKIHSGIEPFKCTECEKCFRYRSQLKIHQIYHTGEKSFKYDCEQQMI</sequence>
<feature type="domain" description="C2H2-type" evidence="10">
    <location>
        <begin position="478"/>
        <end position="505"/>
    </location>
</feature>
<keyword evidence="4 8" id="KW-0863">Zinc-finger</keyword>
<dbReference type="FunFam" id="3.30.160.60:FF:000739">
    <property type="entry name" value="Zgc:171418 protein"/>
    <property type="match status" value="2"/>
</dbReference>
<dbReference type="SMART" id="SM00349">
    <property type="entry name" value="KRAB"/>
    <property type="match status" value="1"/>
</dbReference>
<keyword evidence="9" id="KW-0732">Signal</keyword>
<dbReference type="AlphaFoldDB" id="A0A6P8QHK1"/>
<dbReference type="FunFam" id="3.30.160.60:FF:000100">
    <property type="entry name" value="Zinc finger 45-like"/>
    <property type="match status" value="1"/>
</dbReference>
<feature type="domain" description="C2H2-type" evidence="10">
    <location>
        <begin position="338"/>
        <end position="365"/>
    </location>
</feature>
<feature type="signal peptide" evidence="9">
    <location>
        <begin position="1"/>
        <end position="20"/>
    </location>
</feature>
<dbReference type="Pfam" id="PF00096">
    <property type="entry name" value="zf-C2H2"/>
    <property type="match status" value="4"/>
</dbReference>
<dbReference type="InParanoid" id="A0A6P8QHK1"/>
<keyword evidence="5" id="KW-0862">Zinc</keyword>
<feature type="chain" id="PRO_5027649794" evidence="9">
    <location>
        <begin position="21"/>
        <end position="543"/>
    </location>
</feature>
<dbReference type="FunCoup" id="A0A6P8QHK1">
    <property type="interactions" value="369"/>
</dbReference>
<dbReference type="GeneID" id="117358023"/>
<keyword evidence="7" id="KW-0539">Nucleus</keyword>
<evidence type="ECO:0000256" key="6">
    <source>
        <dbReference type="ARBA" id="ARBA00023125"/>
    </source>
</evidence>
<dbReference type="PANTHER" id="PTHR23235:SF142">
    <property type="entry name" value="ZINC FINGER PROTEIN 384"/>
    <property type="match status" value="1"/>
</dbReference>
<evidence type="ECO:0000313" key="13">
    <source>
        <dbReference type="RefSeq" id="XP_033795320.1"/>
    </source>
</evidence>
<feature type="domain" description="C2H2-type" evidence="10">
    <location>
        <begin position="366"/>
        <end position="393"/>
    </location>
</feature>
<comment type="subcellular location">
    <subcellularLocation>
        <location evidence="1">Nucleus</location>
    </subcellularLocation>
</comment>
<dbReference type="InterPro" id="IPR036236">
    <property type="entry name" value="Znf_C2H2_sf"/>
</dbReference>
<feature type="domain" description="C2H2-type" evidence="10">
    <location>
        <begin position="506"/>
        <end position="533"/>
    </location>
</feature>
<evidence type="ECO:0000313" key="12">
    <source>
        <dbReference type="Proteomes" id="UP000515159"/>
    </source>
</evidence>
<keyword evidence="2" id="KW-0479">Metal-binding</keyword>
<feature type="domain" description="KRAB" evidence="11">
    <location>
        <begin position="17"/>
        <end position="88"/>
    </location>
</feature>
<dbReference type="GO" id="GO:0000981">
    <property type="term" value="F:DNA-binding transcription factor activity, RNA polymerase II-specific"/>
    <property type="evidence" value="ECO:0007669"/>
    <property type="project" value="TreeGrafter"/>
</dbReference>
<dbReference type="CDD" id="cd07765">
    <property type="entry name" value="KRAB_A-box"/>
    <property type="match status" value="1"/>
</dbReference>
<evidence type="ECO:0000259" key="10">
    <source>
        <dbReference type="PROSITE" id="PS50157"/>
    </source>
</evidence>
<dbReference type="PROSITE" id="PS00028">
    <property type="entry name" value="ZINC_FINGER_C2H2_1"/>
    <property type="match status" value="6"/>
</dbReference>
<organism evidence="12 13">
    <name type="scientific">Geotrypetes seraphini</name>
    <name type="common">Gaboon caecilian</name>
    <name type="synonym">Caecilia seraphini</name>
    <dbReference type="NCBI Taxonomy" id="260995"/>
    <lineage>
        <taxon>Eukaryota</taxon>
        <taxon>Metazoa</taxon>
        <taxon>Chordata</taxon>
        <taxon>Craniata</taxon>
        <taxon>Vertebrata</taxon>
        <taxon>Euteleostomi</taxon>
        <taxon>Amphibia</taxon>
        <taxon>Gymnophiona</taxon>
        <taxon>Geotrypetes</taxon>
    </lineage>
</organism>
<dbReference type="RefSeq" id="XP_033795320.1">
    <property type="nucleotide sequence ID" value="XM_033939429.1"/>
</dbReference>
<dbReference type="GO" id="GO:0000978">
    <property type="term" value="F:RNA polymerase II cis-regulatory region sequence-specific DNA binding"/>
    <property type="evidence" value="ECO:0007669"/>
    <property type="project" value="TreeGrafter"/>
</dbReference>
<gene>
    <name evidence="13" type="primary">LOC117358023</name>
</gene>
<dbReference type="InterPro" id="IPR013087">
    <property type="entry name" value="Znf_C2H2_type"/>
</dbReference>
<evidence type="ECO:0000256" key="7">
    <source>
        <dbReference type="ARBA" id="ARBA00023242"/>
    </source>
</evidence>
<dbReference type="SMART" id="SM00355">
    <property type="entry name" value="ZnF_C2H2"/>
    <property type="match status" value="6"/>
</dbReference>
<name>A0A6P8QHK1_GEOSA</name>
<dbReference type="Proteomes" id="UP000515159">
    <property type="component" value="Chromosome 3"/>
</dbReference>
<feature type="domain" description="C2H2-type" evidence="10">
    <location>
        <begin position="450"/>
        <end position="477"/>
    </location>
</feature>
<dbReference type="Pfam" id="PF01352">
    <property type="entry name" value="KRAB"/>
    <property type="match status" value="1"/>
</dbReference>
<accession>A0A6P8QHK1</accession>
<dbReference type="GO" id="GO:0008270">
    <property type="term" value="F:zinc ion binding"/>
    <property type="evidence" value="ECO:0007669"/>
    <property type="project" value="UniProtKB-KW"/>
</dbReference>
<keyword evidence="3" id="KW-0677">Repeat</keyword>
<evidence type="ECO:0000259" key="11">
    <source>
        <dbReference type="PROSITE" id="PS50805"/>
    </source>
</evidence>
<evidence type="ECO:0000256" key="3">
    <source>
        <dbReference type="ARBA" id="ARBA00022737"/>
    </source>
</evidence>
<dbReference type="FunFam" id="3.30.160.60:FF:000214">
    <property type="entry name" value="replication initiator 1 isoform X1"/>
    <property type="match status" value="2"/>
</dbReference>
<dbReference type="PANTHER" id="PTHR23235">
    <property type="entry name" value="KRUEPPEL-LIKE TRANSCRIPTION FACTOR"/>
    <property type="match status" value="1"/>
</dbReference>
<evidence type="ECO:0000256" key="4">
    <source>
        <dbReference type="ARBA" id="ARBA00022771"/>
    </source>
</evidence>
<evidence type="ECO:0000256" key="9">
    <source>
        <dbReference type="SAM" id="SignalP"/>
    </source>
</evidence>
<evidence type="ECO:0000256" key="8">
    <source>
        <dbReference type="PROSITE-ProRule" id="PRU00042"/>
    </source>
</evidence>
<keyword evidence="6" id="KW-0238">DNA-binding</keyword>
<dbReference type="Gene3D" id="3.30.160.60">
    <property type="entry name" value="Classic Zinc Finger"/>
    <property type="match status" value="7"/>
</dbReference>
<evidence type="ECO:0000256" key="1">
    <source>
        <dbReference type="ARBA" id="ARBA00004123"/>
    </source>
</evidence>
<dbReference type="PROSITE" id="PS50805">
    <property type="entry name" value="KRAB"/>
    <property type="match status" value="1"/>
</dbReference>
<evidence type="ECO:0000256" key="2">
    <source>
        <dbReference type="ARBA" id="ARBA00022723"/>
    </source>
</evidence>